<sequence length="173" mass="19082">MPCTMLASKAMPAKALASCTTATDVDNDTPHAFLTRSWHRPLNNCRYALSTCQLSAPRFLRCLTMSRLHTFRATPELSKQKPAAPLGAILLAQPVGFPAKTGAGHLSVQPEGALPFKRRTSMVKLALPYTPAALPWRQLAHEKEMTCLGYAERRRCRRRVQRKGLPCGLPAAF</sequence>
<evidence type="ECO:0000313" key="2">
    <source>
        <dbReference type="Proteomes" id="UP001178507"/>
    </source>
</evidence>
<keyword evidence="2" id="KW-1185">Reference proteome</keyword>
<reference evidence="1" key="1">
    <citation type="submission" date="2023-08" db="EMBL/GenBank/DDBJ databases">
        <authorList>
            <person name="Chen Y."/>
            <person name="Shah S."/>
            <person name="Dougan E. K."/>
            <person name="Thang M."/>
            <person name="Chan C."/>
        </authorList>
    </citation>
    <scope>NUCLEOTIDE SEQUENCE</scope>
</reference>
<accession>A0AA36I6W1</accession>
<dbReference type="Proteomes" id="UP001178507">
    <property type="component" value="Unassembled WGS sequence"/>
</dbReference>
<gene>
    <name evidence="1" type="ORF">EVOR1521_LOCUS9600</name>
</gene>
<dbReference type="EMBL" id="CAUJNA010000878">
    <property type="protein sequence ID" value="CAJ1382152.1"/>
    <property type="molecule type" value="Genomic_DNA"/>
</dbReference>
<proteinExistence type="predicted"/>
<organism evidence="1 2">
    <name type="scientific">Effrenium voratum</name>
    <dbReference type="NCBI Taxonomy" id="2562239"/>
    <lineage>
        <taxon>Eukaryota</taxon>
        <taxon>Sar</taxon>
        <taxon>Alveolata</taxon>
        <taxon>Dinophyceae</taxon>
        <taxon>Suessiales</taxon>
        <taxon>Symbiodiniaceae</taxon>
        <taxon>Effrenium</taxon>
    </lineage>
</organism>
<evidence type="ECO:0000313" key="1">
    <source>
        <dbReference type="EMBL" id="CAJ1382152.1"/>
    </source>
</evidence>
<dbReference type="AlphaFoldDB" id="A0AA36I6W1"/>
<comment type="caution">
    <text evidence="1">The sequence shown here is derived from an EMBL/GenBank/DDBJ whole genome shotgun (WGS) entry which is preliminary data.</text>
</comment>
<protein>
    <submittedName>
        <fullName evidence="1">Uncharacterized protein</fullName>
    </submittedName>
</protein>
<name>A0AA36I6W1_9DINO</name>